<reference evidence="2 3" key="1">
    <citation type="journal article" date="2024" name="Commun. Biol.">
        <title>Comparative genomic analysis of thermophilic fungi reveals convergent evolutionary adaptations and gene losses.</title>
        <authorList>
            <person name="Steindorff A.S."/>
            <person name="Aguilar-Pontes M.V."/>
            <person name="Robinson A.J."/>
            <person name="Andreopoulos B."/>
            <person name="LaButti K."/>
            <person name="Kuo A."/>
            <person name="Mondo S."/>
            <person name="Riley R."/>
            <person name="Otillar R."/>
            <person name="Haridas S."/>
            <person name="Lipzen A."/>
            <person name="Grimwood J."/>
            <person name="Schmutz J."/>
            <person name="Clum A."/>
            <person name="Reid I.D."/>
            <person name="Moisan M.C."/>
            <person name="Butler G."/>
            <person name="Nguyen T.T.M."/>
            <person name="Dewar K."/>
            <person name="Conant G."/>
            <person name="Drula E."/>
            <person name="Henrissat B."/>
            <person name="Hansel C."/>
            <person name="Singer S."/>
            <person name="Hutchinson M.I."/>
            <person name="de Vries R.P."/>
            <person name="Natvig D.O."/>
            <person name="Powell A.J."/>
            <person name="Tsang A."/>
            <person name="Grigoriev I.V."/>
        </authorList>
    </citation>
    <scope>NUCLEOTIDE SEQUENCE [LARGE SCALE GENOMIC DNA]</scope>
    <source>
        <strain evidence="2 3">ATCC 22073</strain>
    </source>
</reference>
<name>A0ABR4DGU2_9PEZI</name>
<dbReference type="PANTHER" id="PTHR33835:SF1">
    <property type="entry name" value="METALLO-BETA-LACTAMASE DOMAIN-CONTAINING PROTEIN"/>
    <property type="match status" value="1"/>
</dbReference>
<protein>
    <recommendedName>
        <fullName evidence="4">Beta-lactamase-like protein</fullName>
    </recommendedName>
</protein>
<accession>A0ABR4DGU2</accession>
<dbReference type="Gene3D" id="3.60.15.10">
    <property type="entry name" value="Ribonuclease Z/Hydroxyacylglutathione hydrolase-like"/>
    <property type="match status" value="1"/>
</dbReference>
<keyword evidence="3" id="KW-1185">Reference proteome</keyword>
<dbReference type="Proteomes" id="UP001600064">
    <property type="component" value="Unassembled WGS sequence"/>
</dbReference>
<dbReference type="GeneID" id="98122581"/>
<dbReference type="InterPro" id="IPR036866">
    <property type="entry name" value="RibonucZ/Hydroxyglut_hydro"/>
</dbReference>
<dbReference type="EMBL" id="JAZGUE010000002">
    <property type="protein sequence ID" value="KAL2269560.1"/>
    <property type="molecule type" value="Genomic_DNA"/>
</dbReference>
<dbReference type="InterPro" id="IPR025638">
    <property type="entry name" value="DUF4336"/>
</dbReference>
<feature type="region of interest" description="Disordered" evidence="1">
    <location>
        <begin position="75"/>
        <end position="102"/>
    </location>
</feature>
<sequence>MPRPRGLLRVRPHPVTFVTFGPSRHAPIPIGHPTGHPRHFATSSGDNERVPLHPARRIAVAFLLVTSTAVLASLPLDDSSSSSSNNNNNNNNTKAAMSSKLVPPNPDEVMVIRDITPNVVTFSVPFLRFGRVPIGGRGTLVRLTSGSLAVFSPVALTDAARAKVASLGGDVRYLIASDVEHHIFLSEWARAYPDAKLIGPEGLPEKRRKVAAAGDDPRIGAEPFAVVATRESATGLSVDDEFDRDFAVEYVHAHPNRELVFLYRPEKVLIQADLLFNLPAVEQYSRVPEDQKPRPGLIANMFSRMQSTSGDATGMKRFMWHVISRGNRAAFNESVARIAQWDFDTIIPCHGETVIGGGKELFERVFEWHLEAEQGKGTKM</sequence>
<evidence type="ECO:0008006" key="4">
    <source>
        <dbReference type="Google" id="ProtNLM"/>
    </source>
</evidence>
<dbReference type="RefSeq" id="XP_070868284.1">
    <property type="nucleotide sequence ID" value="XM_071007937.1"/>
</dbReference>
<dbReference type="PANTHER" id="PTHR33835">
    <property type="entry name" value="YALI0C07656P"/>
    <property type="match status" value="1"/>
</dbReference>
<gene>
    <name evidence="2" type="ORF">VTJ83DRAFT_1744</name>
</gene>
<evidence type="ECO:0000256" key="1">
    <source>
        <dbReference type="SAM" id="MobiDB-lite"/>
    </source>
</evidence>
<organism evidence="2 3">
    <name type="scientific">Remersonia thermophila</name>
    <dbReference type="NCBI Taxonomy" id="72144"/>
    <lineage>
        <taxon>Eukaryota</taxon>
        <taxon>Fungi</taxon>
        <taxon>Dikarya</taxon>
        <taxon>Ascomycota</taxon>
        <taxon>Pezizomycotina</taxon>
        <taxon>Sordariomycetes</taxon>
        <taxon>Sordariomycetidae</taxon>
        <taxon>Sordariales</taxon>
        <taxon>Sordariales incertae sedis</taxon>
        <taxon>Remersonia</taxon>
    </lineage>
</organism>
<dbReference type="Pfam" id="PF14234">
    <property type="entry name" value="DUF4336"/>
    <property type="match status" value="1"/>
</dbReference>
<proteinExistence type="predicted"/>
<feature type="compositionally biased region" description="Low complexity" evidence="1">
    <location>
        <begin position="79"/>
        <end position="92"/>
    </location>
</feature>
<evidence type="ECO:0000313" key="2">
    <source>
        <dbReference type="EMBL" id="KAL2269560.1"/>
    </source>
</evidence>
<evidence type="ECO:0000313" key="3">
    <source>
        <dbReference type="Proteomes" id="UP001600064"/>
    </source>
</evidence>
<dbReference type="SUPFAM" id="SSF56281">
    <property type="entry name" value="Metallo-hydrolase/oxidoreductase"/>
    <property type="match status" value="1"/>
</dbReference>
<comment type="caution">
    <text evidence="2">The sequence shown here is derived from an EMBL/GenBank/DDBJ whole genome shotgun (WGS) entry which is preliminary data.</text>
</comment>